<dbReference type="InterPro" id="IPR032083">
    <property type="entry name" value="DUF4811"/>
</dbReference>
<dbReference type="STRING" id="1423810.FD19_GL001117"/>
<accession>A0A0R2CC66</accession>
<dbReference type="Proteomes" id="UP000051789">
    <property type="component" value="Unassembled WGS sequence"/>
</dbReference>
<evidence type="ECO:0000256" key="1">
    <source>
        <dbReference type="SAM" id="Coils"/>
    </source>
</evidence>
<comment type="caution">
    <text evidence="3">The sequence shown here is derived from an EMBL/GenBank/DDBJ whole genome shotgun (WGS) entry which is preliminary data.</text>
</comment>
<keyword evidence="2" id="KW-0812">Transmembrane</keyword>
<feature type="transmembrane region" description="Helical" evidence="2">
    <location>
        <begin position="27"/>
        <end position="45"/>
    </location>
</feature>
<organism evidence="3 4">
    <name type="scientific">Lacticaseibacillus thailandensis DSM 22698 = JCM 13996</name>
    <dbReference type="NCBI Taxonomy" id="1423810"/>
    <lineage>
        <taxon>Bacteria</taxon>
        <taxon>Bacillati</taxon>
        <taxon>Bacillota</taxon>
        <taxon>Bacilli</taxon>
        <taxon>Lactobacillales</taxon>
        <taxon>Lactobacillaceae</taxon>
        <taxon>Lacticaseibacillus</taxon>
    </lineage>
</organism>
<gene>
    <name evidence="3" type="ORF">FD19_GL001117</name>
</gene>
<dbReference type="PATRIC" id="fig|1423810.4.peg.1146"/>
<keyword evidence="4" id="KW-1185">Reference proteome</keyword>
<keyword evidence="2" id="KW-0472">Membrane</keyword>
<sequence length="243" mass="27300">MILWILVISTILLFISFVTLRSSWYRVLFVAITGVLMVGSVWAIHENDEDHLGMKRVTTTTSQVIYSASPSKALSLLLHQDIGTNGKHSVYIYKTASGSKAKTHHTKADYDVYNRVTTTQQDVAQLQVTRHEWVYKNDFAKLMFNDLNNHQLIKQTNTFKIPTTWYDLTTSQAKQLAQQLKKAQHQSAAQKAQLQAAIKQQVAAAVAKNPSMTQAQQQALVKQLTAKYQQAAIAKAVKAVQEK</sequence>
<evidence type="ECO:0000313" key="4">
    <source>
        <dbReference type="Proteomes" id="UP000051789"/>
    </source>
</evidence>
<dbReference type="Pfam" id="PF16069">
    <property type="entry name" value="DUF4811"/>
    <property type="match status" value="1"/>
</dbReference>
<evidence type="ECO:0000313" key="3">
    <source>
        <dbReference type="EMBL" id="KRM87604.1"/>
    </source>
</evidence>
<dbReference type="EMBL" id="AYZK01000002">
    <property type="protein sequence ID" value="KRM87604.1"/>
    <property type="molecule type" value="Genomic_DNA"/>
</dbReference>
<feature type="coiled-coil region" evidence="1">
    <location>
        <begin position="166"/>
        <end position="200"/>
    </location>
</feature>
<dbReference type="RefSeq" id="WP_054749727.1">
    <property type="nucleotide sequence ID" value="NZ_AYZK01000002.1"/>
</dbReference>
<proteinExistence type="predicted"/>
<protein>
    <recommendedName>
        <fullName evidence="5">DUF4811 domain-containing protein</fullName>
    </recommendedName>
</protein>
<keyword evidence="1" id="KW-0175">Coiled coil</keyword>
<name>A0A0R2CC66_9LACO</name>
<evidence type="ECO:0000256" key="2">
    <source>
        <dbReference type="SAM" id="Phobius"/>
    </source>
</evidence>
<dbReference type="AlphaFoldDB" id="A0A0R2CC66"/>
<reference evidence="3 4" key="1">
    <citation type="journal article" date="2015" name="Genome Announc.">
        <title>Expanding the biotechnology potential of lactobacilli through comparative genomics of 213 strains and associated genera.</title>
        <authorList>
            <person name="Sun Z."/>
            <person name="Harris H.M."/>
            <person name="McCann A."/>
            <person name="Guo C."/>
            <person name="Argimon S."/>
            <person name="Zhang W."/>
            <person name="Yang X."/>
            <person name="Jeffery I.B."/>
            <person name="Cooney J.C."/>
            <person name="Kagawa T.F."/>
            <person name="Liu W."/>
            <person name="Song Y."/>
            <person name="Salvetti E."/>
            <person name="Wrobel A."/>
            <person name="Rasinkangas P."/>
            <person name="Parkhill J."/>
            <person name="Rea M.C."/>
            <person name="O'Sullivan O."/>
            <person name="Ritari J."/>
            <person name="Douillard F.P."/>
            <person name="Paul Ross R."/>
            <person name="Yang R."/>
            <person name="Briner A.E."/>
            <person name="Felis G.E."/>
            <person name="de Vos W.M."/>
            <person name="Barrangou R."/>
            <person name="Klaenhammer T.R."/>
            <person name="Caufield P.W."/>
            <person name="Cui Y."/>
            <person name="Zhang H."/>
            <person name="O'Toole P.W."/>
        </authorList>
    </citation>
    <scope>NUCLEOTIDE SEQUENCE [LARGE SCALE GENOMIC DNA]</scope>
    <source>
        <strain evidence="3 4">DSM 22698</strain>
    </source>
</reference>
<evidence type="ECO:0008006" key="5">
    <source>
        <dbReference type="Google" id="ProtNLM"/>
    </source>
</evidence>
<keyword evidence="2" id="KW-1133">Transmembrane helix</keyword>
<dbReference type="OrthoDB" id="2249491at2"/>